<organism evidence="2">
    <name type="scientific">Trypanosoma congolense (strain IL3000)</name>
    <dbReference type="NCBI Taxonomy" id="1068625"/>
    <lineage>
        <taxon>Eukaryota</taxon>
        <taxon>Discoba</taxon>
        <taxon>Euglenozoa</taxon>
        <taxon>Kinetoplastea</taxon>
        <taxon>Metakinetoplastina</taxon>
        <taxon>Trypanosomatida</taxon>
        <taxon>Trypanosomatidae</taxon>
        <taxon>Trypanosoma</taxon>
        <taxon>Nannomonas</taxon>
    </lineage>
</organism>
<evidence type="ECO:0000313" key="2">
    <source>
        <dbReference type="EMBL" id="CCC94631.1"/>
    </source>
</evidence>
<proteinExistence type="predicted"/>
<protein>
    <submittedName>
        <fullName evidence="2">Uncharacterized protein</fullName>
    </submittedName>
</protein>
<gene>
    <name evidence="2" type="ORF">TCIL3000_11_100</name>
</gene>
<reference evidence="2" key="1">
    <citation type="journal article" date="2012" name="Proc. Natl. Acad. Sci. U.S.A.">
        <title>Antigenic diversity is generated by distinct evolutionary mechanisms in African trypanosome species.</title>
        <authorList>
            <person name="Jackson A.P."/>
            <person name="Berry A."/>
            <person name="Aslett M."/>
            <person name="Allison H.C."/>
            <person name="Burton P."/>
            <person name="Vavrova-Anderson J."/>
            <person name="Brown R."/>
            <person name="Browne H."/>
            <person name="Corton N."/>
            <person name="Hauser H."/>
            <person name="Gamble J."/>
            <person name="Gilderthorp R."/>
            <person name="Marcello L."/>
            <person name="McQuillan J."/>
            <person name="Otto T.D."/>
            <person name="Quail M.A."/>
            <person name="Sanders M.J."/>
            <person name="van Tonder A."/>
            <person name="Ginger M.L."/>
            <person name="Field M.C."/>
            <person name="Barry J.D."/>
            <person name="Hertz-Fowler C."/>
            <person name="Berriman M."/>
        </authorList>
    </citation>
    <scope>NUCLEOTIDE SEQUENCE</scope>
    <source>
        <strain evidence="2">IL3000</strain>
    </source>
</reference>
<accession>G0UZ12</accession>
<dbReference type="EMBL" id="HE575324">
    <property type="protein sequence ID" value="CCC94631.1"/>
    <property type="molecule type" value="Genomic_DNA"/>
</dbReference>
<keyword evidence="1" id="KW-0175">Coiled coil</keyword>
<dbReference type="VEuPathDB" id="TriTrypDB:TcIL3000.11.100"/>
<name>G0UZ12_TRYCI</name>
<feature type="coiled-coil region" evidence="1">
    <location>
        <begin position="156"/>
        <end position="211"/>
    </location>
</feature>
<sequence>MMEADVIRLSMEVEAAAARNADLSRQVDQLHEELALSTACSANKVSLVTEGTQADFTALQSVALDLDDLLFEVSEMMFRLYPTSSVDLSTRGNVDLSQLAELSQRCLHGVRSLRTAWETKLDGYNQFIENMQKSHGEYYSSLELKECQLRVKEQECDTLMGENARLLTQCRTLEQQLKAAHEATRESGKEITRLLQRTSELEEERQCLLDREKAAASTLVSLRAECVRNPWSTLAGAKARSPIAEGDLSPLMAPHATRCTPTTGSNAVPCASSVSDMVSAFQGSPSDKHFPQLCLTPESVIDYYCKVKQHSTIG</sequence>
<dbReference type="AlphaFoldDB" id="G0UZ12"/>
<evidence type="ECO:0000256" key="1">
    <source>
        <dbReference type="SAM" id="Coils"/>
    </source>
</evidence>